<accession>A0A6M6JI06</accession>
<sequence length="275" mass="28115">MRRAPAVAPAALAAILLGAVLLVAALLPLDAVGNDLANRFAPPSPAHPLGTDHLGRDVLARLAAGTRLSVGSTVVAVGLCASLGTALGLLAGFRGGFAAQALDRVVDVLVAVPSIVLALVLTTLLSPGTTTLLVAVVATGWTPFARLALGLTVREAGTDYVRGATALGAGPARIVFRHVLPNAVRPLAAHAFLRFAATLLTIAGLSFLGLGPQPPTPEWGAMLDEARPYLFVRPGLVLAPAAAIVGVALVVTLAGRALERRWGEPDIFHPTRSHT</sequence>
<feature type="transmembrane region" description="Helical" evidence="7">
    <location>
        <begin position="105"/>
        <end position="126"/>
    </location>
</feature>
<dbReference type="InterPro" id="IPR050366">
    <property type="entry name" value="BP-dependent_transpt_permease"/>
</dbReference>
<evidence type="ECO:0000256" key="3">
    <source>
        <dbReference type="ARBA" id="ARBA00022475"/>
    </source>
</evidence>
<feature type="domain" description="ABC transmembrane type-1" evidence="8">
    <location>
        <begin position="66"/>
        <end position="255"/>
    </location>
</feature>
<dbReference type="InterPro" id="IPR035906">
    <property type="entry name" value="MetI-like_sf"/>
</dbReference>
<evidence type="ECO:0000256" key="6">
    <source>
        <dbReference type="ARBA" id="ARBA00023136"/>
    </source>
</evidence>
<feature type="transmembrane region" description="Helical" evidence="7">
    <location>
        <begin position="230"/>
        <end position="254"/>
    </location>
</feature>
<evidence type="ECO:0000256" key="7">
    <source>
        <dbReference type="RuleBase" id="RU363032"/>
    </source>
</evidence>
<dbReference type="SUPFAM" id="SSF161098">
    <property type="entry name" value="MetI-like"/>
    <property type="match status" value="1"/>
</dbReference>
<protein>
    <submittedName>
        <fullName evidence="9">ABC transporter permease</fullName>
    </submittedName>
</protein>
<dbReference type="PANTHER" id="PTHR43386">
    <property type="entry name" value="OLIGOPEPTIDE TRANSPORT SYSTEM PERMEASE PROTEIN APPC"/>
    <property type="match status" value="1"/>
</dbReference>
<gene>
    <name evidence="9" type="ORF">HOP40_19335</name>
</gene>
<dbReference type="InterPro" id="IPR000515">
    <property type="entry name" value="MetI-like"/>
</dbReference>
<organism evidence="9 10">
    <name type="scientific">Pseudonocardia broussonetiae</name>
    <dbReference type="NCBI Taxonomy" id="2736640"/>
    <lineage>
        <taxon>Bacteria</taxon>
        <taxon>Bacillati</taxon>
        <taxon>Actinomycetota</taxon>
        <taxon>Actinomycetes</taxon>
        <taxon>Pseudonocardiales</taxon>
        <taxon>Pseudonocardiaceae</taxon>
        <taxon>Pseudonocardia</taxon>
    </lineage>
</organism>
<dbReference type="GO" id="GO:0005886">
    <property type="term" value="C:plasma membrane"/>
    <property type="evidence" value="ECO:0007669"/>
    <property type="project" value="UniProtKB-SubCell"/>
</dbReference>
<dbReference type="EMBL" id="CP053564">
    <property type="protein sequence ID" value="QJY47694.1"/>
    <property type="molecule type" value="Genomic_DNA"/>
</dbReference>
<feature type="transmembrane region" description="Helical" evidence="7">
    <location>
        <begin position="191"/>
        <end position="210"/>
    </location>
</feature>
<evidence type="ECO:0000256" key="1">
    <source>
        <dbReference type="ARBA" id="ARBA00004651"/>
    </source>
</evidence>
<feature type="transmembrane region" description="Helical" evidence="7">
    <location>
        <begin position="132"/>
        <end position="153"/>
    </location>
</feature>
<evidence type="ECO:0000256" key="2">
    <source>
        <dbReference type="ARBA" id="ARBA00022448"/>
    </source>
</evidence>
<evidence type="ECO:0000259" key="8">
    <source>
        <dbReference type="PROSITE" id="PS50928"/>
    </source>
</evidence>
<dbReference type="PANTHER" id="PTHR43386:SF1">
    <property type="entry name" value="D,D-DIPEPTIDE TRANSPORT SYSTEM PERMEASE PROTEIN DDPC-RELATED"/>
    <property type="match status" value="1"/>
</dbReference>
<dbReference type="Gene3D" id="1.10.3720.10">
    <property type="entry name" value="MetI-like"/>
    <property type="match status" value="1"/>
</dbReference>
<keyword evidence="10" id="KW-1185">Reference proteome</keyword>
<comment type="subcellular location">
    <subcellularLocation>
        <location evidence="1 7">Cell membrane</location>
        <topology evidence="1 7">Multi-pass membrane protein</topology>
    </subcellularLocation>
</comment>
<evidence type="ECO:0000256" key="4">
    <source>
        <dbReference type="ARBA" id="ARBA00022692"/>
    </source>
</evidence>
<keyword evidence="5 7" id="KW-1133">Transmembrane helix</keyword>
<evidence type="ECO:0000313" key="9">
    <source>
        <dbReference type="EMBL" id="QJY47694.1"/>
    </source>
</evidence>
<dbReference type="AlphaFoldDB" id="A0A6M6JI06"/>
<comment type="similarity">
    <text evidence="7">Belongs to the binding-protein-dependent transport system permease family.</text>
</comment>
<dbReference type="RefSeq" id="WP_172160575.1">
    <property type="nucleotide sequence ID" value="NZ_CP053564.1"/>
</dbReference>
<evidence type="ECO:0000256" key="5">
    <source>
        <dbReference type="ARBA" id="ARBA00022989"/>
    </source>
</evidence>
<feature type="transmembrane region" description="Helical" evidence="7">
    <location>
        <begin position="68"/>
        <end position="93"/>
    </location>
</feature>
<proteinExistence type="inferred from homology"/>
<dbReference type="Pfam" id="PF00528">
    <property type="entry name" value="BPD_transp_1"/>
    <property type="match status" value="1"/>
</dbReference>
<evidence type="ECO:0000313" key="10">
    <source>
        <dbReference type="Proteomes" id="UP000505377"/>
    </source>
</evidence>
<dbReference type="KEGG" id="pbro:HOP40_19335"/>
<reference evidence="9 10" key="1">
    <citation type="submission" date="2020-05" db="EMBL/GenBank/DDBJ databases">
        <authorList>
            <person name="Mo P."/>
        </authorList>
    </citation>
    <scope>NUCLEOTIDE SEQUENCE [LARGE SCALE GENOMIC DNA]</scope>
    <source>
        <strain evidence="9 10">Gen01</strain>
    </source>
</reference>
<name>A0A6M6JI06_9PSEU</name>
<keyword evidence="2 7" id="KW-0813">Transport</keyword>
<keyword evidence="4 7" id="KW-0812">Transmembrane</keyword>
<keyword evidence="6 7" id="KW-0472">Membrane</keyword>
<dbReference type="CDD" id="cd06261">
    <property type="entry name" value="TM_PBP2"/>
    <property type="match status" value="1"/>
</dbReference>
<dbReference type="GO" id="GO:0055085">
    <property type="term" value="P:transmembrane transport"/>
    <property type="evidence" value="ECO:0007669"/>
    <property type="project" value="InterPro"/>
</dbReference>
<keyword evidence="3" id="KW-1003">Cell membrane</keyword>
<dbReference type="Proteomes" id="UP000505377">
    <property type="component" value="Chromosome"/>
</dbReference>
<dbReference type="PROSITE" id="PS50928">
    <property type="entry name" value="ABC_TM1"/>
    <property type="match status" value="1"/>
</dbReference>